<feature type="domain" description="Antitoxin SocA-like Panacea" evidence="1">
    <location>
        <begin position="28"/>
        <end position="117"/>
    </location>
</feature>
<evidence type="ECO:0000313" key="2">
    <source>
        <dbReference type="EMBL" id="WNY29299.1"/>
    </source>
</evidence>
<name>A0AA96ZXS4_9EURY</name>
<evidence type="ECO:0000313" key="3">
    <source>
        <dbReference type="Proteomes" id="UP001302662"/>
    </source>
</evidence>
<dbReference type="GeneID" id="85197990"/>
<dbReference type="AlphaFoldDB" id="A0AA96ZXS4"/>
<dbReference type="KEGG" id="mees:MmiEs2_15250"/>
<sequence>MMKSALEIGQYFIEKSDLSNSWEGNTKLQKLLFFSWLIHYYKFQKSLFNDDFFAFENGPVVENVRKSYKVNYFDLKNKLLPEYSKEEYDTLTLTNEIFGDSDCDELIELSHRSPIWEKYFKNSIKSDSKENTIYYCTGISKIPREELQEELRMIENVLYVYEYQKTVEVNHGTL</sequence>
<reference evidence="2 3" key="1">
    <citation type="submission" date="2023-07" db="EMBL/GenBank/DDBJ databases">
        <title>Closed genome sequence of Methanimicrococcus sp. Es2.</title>
        <authorList>
            <person name="Protasov E."/>
            <person name="Platt K."/>
            <person name="Reeh H."/>
            <person name="Poehlein A."/>
            <person name="Daniel R."/>
            <person name="Brune A."/>
        </authorList>
    </citation>
    <scope>NUCLEOTIDE SEQUENCE [LARGE SCALE GENOMIC DNA]</scope>
    <source>
        <strain evidence="2 3">Es2</strain>
    </source>
</reference>
<dbReference type="EMBL" id="CP131062">
    <property type="protein sequence ID" value="WNY29299.1"/>
    <property type="molecule type" value="Genomic_DNA"/>
</dbReference>
<evidence type="ECO:0000259" key="1">
    <source>
        <dbReference type="Pfam" id="PF13274"/>
    </source>
</evidence>
<dbReference type="RefSeq" id="WP_316559283.1">
    <property type="nucleotide sequence ID" value="NZ_CP131062.1"/>
</dbReference>
<protein>
    <recommendedName>
        <fullName evidence="1">Antitoxin SocA-like Panacea domain-containing protein</fullName>
    </recommendedName>
</protein>
<gene>
    <name evidence="2" type="ORF">MmiEs2_15250</name>
</gene>
<dbReference type="Pfam" id="PF13274">
    <property type="entry name" value="SocA_Panacea"/>
    <property type="match status" value="1"/>
</dbReference>
<dbReference type="InterPro" id="IPR025272">
    <property type="entry name" value="SocA_Panacea"/>
</dbReference>
<keyword evidence="3" id="KW-1185">Reference proteome</keyword>
<accession>A0AA96ZXS4</accession>
<organism evidence="2 3">
    <name type="scientific">Methanimicrococcus stummii</name>
    <dbReference type="NCBI Taxonomy" id="3028294"/>
    <lineage>
        <taxon>Archaea</taxon>
        <taxon>Methanobacteriati</taxon>
        <taxon>Methanobacteriota</taxon>
        <taxon>Stenosarchaea group</taxon>
        <taxon>Methanomicrobia</taxon>
        <taxon>Methanosarcinales</taxon>
        <taxon>Methanosarcinaceae</taxon>
        <taxon>Methanimicrococcus</taxon>
    </lineage>
</organism>
<dbReference type="Proteomes" id="UP001302662">
    <property type="component" value="Chromosome"/>
</dbReference>
<proteinExistence type="predicted"/>